<gene>
    <name evidence="1" type="ORF">PoB_004127300</name>
</gene>
<dbReference type="SUPFAM" id="SSF48403">
    <property type="entry name" value="Ankyrin repeat"/>
    <property type="match status" value="1"/>
</dbReference>
<dbReference type="InterPro" id="IPR036770">
    <property type="entry name" value="Ankyrin_rpt-contain_sf"/>
</dbReference>
<dbReference type="SMART" id="SM00248">
    <property type="entry name" value="ANK"/>
    <property type="match status" value="4"/>
</dbReference>
<reference evidence="1 2" key="1">
    <citation type="journal article" date="2021" name="Elife">
        <title>Chloroplast acquisition without the gene transfer in kleptoplastic sea slugs, Plakobranchus ocellatus.</title>
        <authorList>
            <person name="Maeda T."/>
            <person name="Takahashi S."/>
            <person name="Yoshida T."/>
            <person name="Shimamura S."/>
            <person name="Takaki Y."/>
            <person name="Nagai Y."/>
            <person name="Toyoda A."/>
            <person name="Suzuki Y."/>
            <person name="Arimoto A."/>
            <person name="Ishii H."/>
            <person name="Satoh N."/>
            <person name="Nishiyama T."/>
            <person name="Hasebe M."/>
            <person name="Maruyama T."/>
            <person name="Minagawa J."/>
            <person name="Obokata J."/>
            <person name="Shigenobu S."/>
        </authorList>
    </citation>
    <scope>NUCLEOTIDE SEQUENCE [LARGE SCALE GENOMIC DNA]</scope>
</reference>
<accession>A0AAV4B5A0</accession>
<dbReference type="Gene3D" id="1.25.40.20">
    <property type="entry name" value="Ankyrin repeat-containing domain"/>
    <property type="match status" value="1"/>
</dbReference>
<sequence length="825" mass="95455">MSGKPMTFAEAYRLRKKMEETEEKLRQDLKGERPTTVSNIADMNRVLRKIVQDLADEARSVVKYTKRTLKEMPPHFVKHVTTWQDEDDLDLLHHLIINNKPELLAFIFGETSYFPAGYMPPCNPYAHLAAILGHTDCLKVILQSRPSDYFKSDKPSHAIKLPDAIMRKNKLNETPKKMPKKVEKMLEKIKRSTENVESTMQWVTDIDSDITTVLDKDLGAIEKSFVKGKKHLPKSSIAKDRLRLEKPKTKDKSVDDKSHSLAFVSSKGTFSRGLKLSKILKGETESEDTFEDHFRRRIRPEFEKHRLTVYWDAFSESDDTIKGIKGEPIKVVYSPKARYPRSIIDLDRTNCQAGLKPNVDTAGISRSISKIKRDPSLLSSDKSSSQSRKLNKTFEAGVRSIKKYKDFHLKENIHPVVENGPSLFMNKTPLTYAAERNHFNCIQLIFEQVILKRYPLMNNQDALTLATKARSPETIMLLMDQKISKTDYQSAVMLSIREMYPDCMTALIIPKGRERDTLFEGTNLYHILYSQSVVSNRRYELMPEMTRALISAREDVNAHDKPLTYPIYTLINCSFNITVGKQIFYFIECLNLLLEAHANPHFDEMKQIKNSPRPIMFGRQPFRSAISCVFESAKNSLNFFESTYWSKLFMKKFITTIEMYDLTPRRVLNNPLFDYMDSVCSLGLDRTIVKCLLRYGSNPDHKMGGKYPVNVYFDQLLPYLTKFEVIGTYDRYNQELDTLMIICRAMSFTCLVEALRIFLKDHLLSAPLQALPISREFASRMDQMTRTPRPLVDLAAHFIWIMMRRNKRKVKKLPISEIYKALIIP</sequence>
<evidence type="ECO:0000313" key="1">
    <source>
        <dbReference type="EMBL" id="GFO14768.1"/>
    </source>
</evidence>
<dbReference type="AlphaFoldDB" id="A0AAV4B5A0"/>
<name>A0AAV4B5A0_9GAST</name>
<keyword evidence="2" id="KW-1185">Reference proteome</keyword>
<dbReference type="InterPro" id="IPR002110">
    <property type="entry name" value="Ankyrin_rpt"/>
</dbReference>
<dbReference type="EMBL" id="BLXT01004580">
    <property type="protein sequence ID" value="GFO14768.1"/>
    <property type="molecule type" value="Genomic_DNA"/>
</dbReference>
<proteinExistence type="predicted"/>
<protein>
    <submittedName>
        <fullName evidence="1">Uncharacterized protein</fullName>
    </submittedName>
</protein>
<comment type="caution">
    <text evidence="1">The sequence shown here is derived from an EMBL/GenBank/DDBJ whole genome shotgun (WGS) entry which is preliminary data.</text>
</comment>
<evidence type="ECO:0000313" key="2">
    <source>
        <dbReference type="Proteomes" id="UP000735302"/>
    </source>
</evidence>
<dbReference type="Proteomes" id="UP000735302">
    <property type="component" value="Unassembled WGS sequence"/>
</dbReference>
<organism evidence="1 2">
    <name type="scientific">Plakobranchus ocellatus</name>
    <dbReference type="NCBI Taxonomy" id="259542"/>
    <lineage>
        <taxon>Eukaryota</taxon>
        <taxon>Metazoa</taxon>
        <taxon>Spiralia</taxon>
        <taxon>Lophotrochozoa</taxon>
        <taxon>Mollusca</taxon>
        <taxon>Gastropoda</taxon>
        <taxon>Heterobranchia</taxon>
        <taxon>Euthyneura</taxon>
        <taxon>Panpulmonata</taxon>
        <taxon>Sacoglossa</taxon>
        <taxon>Placobranchoidea</taxon>
        <taxon>Plakobranchidae</taxon>
        <taxon>Plakobranchus</taxon>
    </lineage>
</organism>